<dbReference type="PANTHER" id="PTHR33127">
    <property type="entry name" value="TRANSMEMBRANE PROTEIN"/>
    <property type="match status" value="1"/>
</dbReference>
<evidence type="ECO:0000259" key="1">
    <source>
        <dbReference type="Pfam" id="PF03478"/>
    </source>
</evidence>
<feature type="domain" description="KIB1-4 beta-propeller" evidence="1">
    <location>
        <begin position="385"/>
        <end position="623"/>
    </location>
</feature>
<proteinExistence type="predicted"/>
<gene>
    <name evidence="2" type="ORF">FSB_LOCUS11173</name>
</gene>
<organism evidence="2">
    <name type="scientific">Fagus sylvatica</name>
    <name type="common">Beechnut</name>
    <dbReference type="NCBI Taxonomy" id="28930"/>
    <lineage>
        <taxon>Eukaryota</taxon>
        <taxon>Viridiplantae</taxon>
        <taxon>Streptophyta</taxon>
        <taxon>Embryophyta</taxon>
        <taxon>Tracheophyta</taxon>
        <taxon>Spermatophyta</taxon>
        <taxon>Magnoliopsida</taxon>
        <taxon>eudicotyledons</taxon>
        <taxon>Gunneridae</taxon>
        <taxon>Pentapetalae</taxon>
        <taxon>rosids</taxon>
        <taxon>fabids</taxon>
        <taxon>Fagales</taxon>
        <taxon>Fagaceae</taxon>
        <taxon>Fagus</taxon>
    </lineage>
</organism>
<dbReference type="EMBL" id="OIVN01000635">
    <property type="protein sequence ID" value="SPC83291.1"/>
    <property type="molecule type" value="Genomic_DNA"/>
</dbReference>
<dbReference type="AlphaFoldDB" id="A0A2N9F8U1"/>
<reference evidence="2" key="1">
    <citation type="submission" date="2018-02" db="EMBL/GenBank/DDBJ databases">
        <authorList>
            <person name="Cohen D.B."/>
            <person name="Kent A.D."/>
        </authorList>
    </citation>
    <scope>NUCLEOTIDE SEQUENCE</scope>
</reference>
<feature type="domain" description="KIB1-4 beta-propeller" evidence="1">
    <location>
        <begin position="10"/>
        <end position="239"/>
    </location>
</feature>
<dbReference type="Pfam" id="PF03478">
    <property type="entry name" value="Beta-prop_KIB1-4"/>
    <property type="match status" value="2"/>
</dbReference>
<name>A0A2N9F8U1_FAGSY</name>
<accession>A0A2N9F8U1</accession>
<evidence type="ECO:0000313" key="2">
    <source>
        <dbReference type="EMBL" id="SPC83291.1"/>
    </source>
</evidence>
<dbReference type="InterPro" id="IPR005174">
    <property type="entry name" value="KIB1-4_b-propeller"/>
</dbReference>
<sequence length="669" mass="75990">MGGGLCSSAYDCILWNPLTLERISLPQVNAEISFSILTCHPSEPDCKVLLFASGIPSILYCELGNKEWITLNYHDELRRSLQEEEIVEDNLILYNPVCCNGNLYAVLVPSRWDSKLHIVKIHDIQPDSLKIESLNVFLPVVPPLGATKRIYLMESCGDLFTVEIQYKDQILTGVLAIEIHRLNFSNKEWLKVDSAKDRAFFLPPGVEQADAAVSSPASNSDIANRVYFTLFDNNNLYSYNIEDGTVSISSIFLNLPRVYEPSSPIWLMPDLRFTNTLKEAKDKSNTEQEGGGKVCGKENDIKEDVEDIGDTNELFLSDLPFDMVKVIAERLILVDYLHFRATCKIFHYAAPSIQWRIALQMRVESPSLLSPWLVFFEKQSVCTFIDPKHGEKYHINLPQELKGGCIICGSQDGWLLVAVGEKSTFFFNPFTQVIIPLAELNGHETRSFSCIGFSSSPTSSECVVVEFDKRMCLESGDDKFGVESCRMREDHWNMNFFDDADFSFNDNSAVFYRGAFYCLGKKGNLGLLKLNDEEEDTWEVLTQPKSPCLSGYHKNFLVECDGELLSVFVGCLGKWVQVFKLNESKMTWIRVESLGNYMLYLSCSSSLAVMAKTPGMENKIYFPIFCGESMVFFSLETKKFHSFESKDVAIDFYSSREKLRCGWIEPRWC</sequence>
<protein>
    <recommendedName>
        <fullName evidence="1">KIB1-4 beta-propeller domain-containing protein</fullName>
    </recommendedName>
</protein>
<dbReference type="PANTHER" id="PTHR33127:SF35">
    <property type="entry name" value="F-BOX DOMAIN-CONTAINING PROTEIN"/>
    <property type="match status" value="1"/>
</dbReference>